<dbReference type="InterPro" id="IPR013154">
    <property type="entry name" value="ADH-like_N"/>
</dbReference>
<accession>A0A8H6E8D9</accession>
<name>A0A8H6E8D9_PETAA</name>
<organism evidence="2 3">
    <name type="scientific">Petromyces alliaceus</name>
    <name type="common">Aspergillus alliaceus</name>
    <dbReference type="NCBI Taxonomy" id="209559"/>
    <lineage>
        <taxon>Eukaryota</taxon>
        <taxon>Fungi</taxon>
        <taxon>Dikarya</taxon>
        <taxon>Ascomycota</taxon>
        <taxon>Pezizomycotina</taxon>
        <taxon>Eurotiomycetes</taxon>
        <taxon>Eurotiomycetidae</taxon>
        <taxon>Eurotiales</taxon>
        <taxon>Aspergillaceae</taxon>
        <taxon>Aspergillus</taxon>
        <taxon>Aspergillus subgen. Circumdati</taxon>
    </lineage>
</organism>
<dbReference type="AlphaFoldDB" id="A0A8H6E8D9"/>
<dbReference type="Gene3D" id="3.90.180.10">
    <property type="entry name" value="Medium-chain alcohol dehydrogenases, catalytic domain"/>
    <property type="match status" value="1"/>
</dbReference>
<sequence length="160" mass="17131">MEDLILSASIPHLSSAIIRITAAGILPYHREIYNGQHPNPIPTPLVGGFGAIGHITALAPDTAVLKSGQLVYIDCVIRGRDDPDSFFLSAIYEGFSEGSRKLMRDVWRDGTFAEYAMVPLENCIPLNEARLCGGLGFFAPGLGVHGVFGGAVWGAVGYWA</sequence>
<comment type="caution">
    <text evidence="2">The sequence shown here is derived from an EMBL/GenBank/DDBJ whole genome shotgun (WGS) entry which is preliminary data.</text>
</comment>
<dbReference type="Pfam" id="PF08240">
    <property type="entry name" value="ADH_N"/>
    <property type="match status" value="1"/>
</dbReference>
<evidence type="ECO:0000313" key="2">
    <source>
        <dbReference type="EMBL" id="KAF5863221.1"/>
    </source>
</evidence>
<dbReference type="EMBL" id="SPNV01000056">
    <property type="protein sequence ID" value="KAF5863221.1"/>
    <property type="molecule type" value="Genomic_DNA"/>
</dbReference>
<gene>
    <name evidence="2" type="ORF">ETB97_010449</name>
</gene>
<dbReference type="SUPFAM" id="SSF50129">
    <property type="entry name" value="GroES-like"/>
    <property type="match status" value="1"/>
</dbReference>
<dbReference type="InterPro" id="IPR011032">
    <property type="entry name" value="GroES-like_sf"/>
</dbReference>
<dbReference type="Proteomes" id="UP000541154">
    <property type="component" value="Unassembled WGS sequence"/>
</dbReference>
<evidence type="ECO:0000313" key="3">
    <source>
        <dbReference type="Proteomes" id="UP000541154"/>
    </source>
</evidence>
<feature type="domain" description="Alcohol dehydrogenase-like N-terminal" evidence="1">
    <location>
        <begin position="16"/>
        <end position="127"/>
    </location>
</feature>
<protein>
    <recommendedName>
        <fullName evidence="1">Alcohol dehydrogenase-like N-terminal domain-containing protein</fullName>
    </recommendedName>
</protein>
<proteinExistence type="predicted"/>
<evidence type="ECO:0000259" key="1">
    <source>
        <dbReference type="Pfam" id="PF08240"/>
    </source>
</evidence>
<reference evidence="2 3" key="1">
    <citation type="submission" date="2019-04" db="EMBL/GenBank/DDBJ databases">
        <title>Aspergillus burnettii sp. nov., novel species from soil in southeast Queensland.</title>
        <authorList>
            <person name="Gilchrist C.L.M."/>
            <person name="Pitt J.I."/>
            <person name="Lange L."/>
            <person name="Lacey H.J."/>
            <person name="Vuong D."/>
            <person name="Midgley D.J."/>
            <person name="Greenfield P."/>
            <person name="Bradbury M."/>
            <person name="Lacey E."/>
            <person name="Busk P.K."/>
            <person name="Pilgaard B."/>
            <person name="Chooi Y.H."/>
            <person name="Piggott A.M."/>
        </authorList>
    </citation>
    <scope>NUCLEOTIDE SEQUENCE [LARGE SCALE GENOMIC DNA]</scope>
    <source>
        <strain evidence="2 3">FRR 5400</strain>
    </source>
</reference>
<keyword evidence="3" id="KW-1185">Reference proteome</keyword>